<reference evidence="2" key="1">
    <citation type="journal article" date="2023" name="Plant Biotechnol. J.">
        <title>Chromosome-level wild Hevea brasiliensis genome provides new tools for genomic-assisted breeding and valuable loci to elevate rubber yield.</title>
        <authorList>
            <person name="Cheng H."/>
            <person name="Song X."/>
            <person name="Hu Y."/>
            <person name="Wu T."/>
            <person name="Yang Q."/>
            <person name="An Z."/>
            <person name="Feng S."/>
            <person name="Deng Z."/>
            <person name="Wu W."/>
            <person name="Zeng X."/>
            <person name="Tu M."/>
            <person name="Wang X."/>
            <person name="Huang H."/>
        </authorList>
    </citation>
    <scope>NUCLEOTIDE SEQUENCE</scope>
    <source>
        <strain evidence="2">MT/VB/25A 57/8</strain>
    </source>
</reference>
<organism evidence="2 3">
    <name type="scientific">Hevea brasiliensis</name>
    <name type="common">Para rubber tree</name>
    <name type="synonym">Siphonia brasiliensis</name>
    <dbReference type="NCBI Taxonomy" id="3981"/>
    <lineage>
        <taxon>Eukaryota</taxon>
        <taxon>Viridiplantae</taxon>
        <taxon>Streptophyta</taxon>
        <taxon>Embryophyta</taxon>
        <taxon>Tracheophyta</taxon>
        <taxon>Spermatophyta</taxon>
        <taxon>Magnoliopsida</taxon>
        <taxon>eudicotyledons</taxon>
        <taxon>Gunneridae</taxon>
        <taxon>Pentapetalae</taxon>
        <taxon>rosids</taxon>
        <taxon>fabids</taxon>
        <taxon>Malpighiales</taxon>
        <taxon>Euphorbiaceae</taxon>
        <taxon>Crotonoideae</taxon>
        <taxon>Micrandreae</taxon>
        <taxon>Hevea</taxon>
    </lineage>
</organism>
<evidence type="ECO:0008006" key="4">
    <source>
        <dbReference type="Google" id="ProtNLM"/>
    </source>
</evidence>
<sequence length="249" mass="27648">MLQCKSHSENMFDVSKKRKLQADQFGLPFPKHKCWDNHSSPKTLPMLEENQEAEDLIANEVKESDARHAMEDVSDLESAEDSNSFVGDSDSAMSVYGEGEVKFETEVSKLGPSNGPSSSLLNWGQSNCKDIQCSLNSATATSTGGAGKDEPAFVAGEHDLYHYELRQDLDEPIVEFGSHFDYACSQDGIDSIEPCIDKELDDILNSNGVNPNVYVLSSGRWSVNQDAQRGTRKPTIDQEFEQYFSMLML</sequence>
<accession>A0ABQ9MY30</accession>
<proteinExistence type="predicted"/>
<dbReference type="EMBL" id="JARPOI010000003">
    <property type="protein sequence ID" value="KAJ9185227.1"/>
    <property type="molecule type" value="Genomic_DNA"/>
</dbReference>
<gene>
    <name evidence="2" type="ORF">P3X46_004885</name>
</gene>
<name>A0ABQ9MY30_HEVBR</name>
<evidence type="ECO:0000313" key="2">
    <source>
        <dbReference type="EMBL" id="KAJ9185227.1"/>
    </source>
</evidence>
<dbReference type="PANTHER" id="PTHR37723:SF1">
    <property type="entry name" value="PROTEIN FAR-RED-ELONGATED HYPOCOTYL 1-LIKE"/>
    <property type="match status" value="1"/>
</dbReference>
<comment type="caution">
    <text evidence="2">The sequence shown here is derived from an EMBL/GenBank/DDBJ whole genome shotgun (WGS) entry which is preliminary data.</text>
</comment>
<keyword evidence="3" id="KW-1185">Reference proteome</keyword>
<feature type="region of interest" description="Disordered" evidence="1">
    <location>
        <begin position="67"/>
        <end position="88"/>
    </location>
</feature>
<evidence type="ECO:0000256" key="1">
    <source>
        <dbReference type="SAM" id="MobiDB-lite"/>
    </source>
</evidence>
<dbReference type="InterPro" id="IPR037766">
    <property type="entry name" value="FHY1"/>
</dbReference>
<protein>
    <recommendedName>
        <fullName evidence="4">Protein FAR1-RELATED SEQUENCE</fullName>
    </recommendedName>
</protein>
<dbReference type="Proteomes" id="UP001174677">
    <property type="component" value="Chromosome 3"/>
</dbReference>
<evidence type="ECO:0000313" key="3">
    <source>
        <dbReference type="Proteomes" id="UP001174677"/>
    </source>
</evidence>
<dbReference type="PANTHER" id="PTHR37723">
    <property type="entry name" value="PROTEIN FAR-RED ELONGATED HYPOCOTYL 1"/>
    <property type="match status" value="1"/>
</dbReference>